<protein>
    <submittedName>
        <fullName evidence="1">Uncharacterized protein</fullName>
    </submittedName>
</protein>
<proteinExistence type="predicted"/>
<dbReference type="Proteomes" id="UP000248395">
    <property type="component" value="Unassembled WGS sequence"/>
</dbReference>
<reference evidence="1 2" key="1">
    <citation type="submission" date="2018-05" db="EMBL/GenBank/DDBJ databases">
        <title>Genomic Encyclopedia of Type Strains, Phase IV (KMG-IV): sequencing the most valuable type-strain genomes for metagenomic binning, comparative biology and taxonomic classification.</title>
        <authorList>
            <person name="Goeker M."/>
        </authorList>
    </citation>
    <scope>NUCLEOTIDE SEQUENCE [LARGE SCALE GENOMIC DNA]</scope>
    <source>
        <strain evidence="1 2">DSM 25134</strain>
    </source>
</reference>
<dbReference type="EMBL" id="QJKC01000030">
    <property type="protein sequence ID" value="PXX39845.1"/>
    <property type="molecule type" value="Genomic_DNA"/>
</dbReference>
<keyword evidence="2" id="KW-1185">Reference proteome</keyword>
<comment type="caution">
    <text evidence="1">The sequence shown here is derived from an EMBL/GenBank/DDBJ whole genome shotgun (WGS) entry which is preliminary data.</text>
</comment>
<evidence type="ECO:0000313" key="2">
    <source>
        <dbReference type="Proteomes" id="UP000248395"/>
    </source>
</evidence>
<accession>A0A318IX01</accession>
<dbReference type="RefSeq" id="WP_158527773.1">
    <property type="nucleotide sequence ID" value="NZ_LNQU01000051.1"/>
</dbReference>
<gene>
    <name evidence="1" type="ORF">DFR38_13022</name>
</gene>
<dbReference type="OrthoDB" id="8593180at2"/>
<evidence type="ECO:0000313" key="1">
    <source>
        <dbReference type="EMBL" id="PXX39845.1"/>
    </source>
</evidence>
<name>A0A318IX01_9NEIS</name>
<sequence length="53" mass="6049">MEQRHIPQQALEYLTHCLRHAVSNGQYLTPALLEEAIAAYSAEHPQQAIQIQH</sequence>
<dbReference type="AlphaFoldDB" id="A0A318IX01"/>
<organism evidence="1 2">
    <name type="scientific">Aquitalea magnusonii</name>
    <dbReference type="NCBI Taxonomy" id="332411"/>
    <lineage>
        <taxon>Bacteria</taxon>
        <taxon>Pseudomonadati</taxon>
        <taxon>Pseudomonadota</taxon>
        <taxon>Betaproteobacteria</taxon>
        <taxon>Neisseriales</taxon>
        <taxon>Chromobacteriaceae</taxon>
        <taxon>Aquitalea</taxon>
    </lineage>
</organism>